<sequence length="154" mass="17715">MRLRQGDPLSLYLFLLCVEAFSGLLQQEEQAENIQGVAICRNSPAVSHLLFADDTLIFCQAMRDDVLCIRVILQTLEEVFGLKMNMGKVVIVFNKNTLERVQMELAVILGVPMVPKHNKYPPIVGQSKWAVFDSIKDRIWRKMQRNCHKLVTWL</sequence>
<name>A0AAW2NT61_SESRA</name>
<dbReference type="Pfam" id="PF00078">
    <property type="entry name" value="RVT_1"/>
    <property type="match status" value="1"/>
</dbReference>
<evidence type="ECO:0000259" key="2">
    <source>
        <dbReference type="PROSITE" id="PS50878"/>
    </source>
</evidence>
<keyword evidence="1" id="KW-0732">Signal</keyword>
<feature type="domain" description="Reverse transcriptase" evidence="2">
    <location>
        <begin position="1"/>
        <end position="113"/>
    </location>
</feature>
<feature type="signal peptide" evidence="1">
    <location>
        <begin position="1"/>
        <end position="31"/>
    </location>
</feature>
<accession>A0AAW2NT61</accession>
<gene>
    <name evidence="3" type="ORF">Sradi_4399400</name>
</gene>
<dbReference type="EMBL" id="JACGWJ010000019">
    <property type="protein sequence ID" value="KAL0345681.1"/>
    <property type="molecule type" value="Genomic_DNA"/>
</dbReference>
<organism evidence="3">
    <name type="scientific">Sesamum radiatum</name>
    <name type="common">Black benniseed</name>
    <dbReference type="NCBI Taxonomy" id="300843"/>
    <lineage>
        <taxon>Eukaryota</taxon>
        <taxon>Viridiplantae</taxon>
        <taxon>Streptophyta</taxon>
        <taxon>Embryophyta</taxon>
        <taxon>Tracheophyta</taxon>
        <taxon>Spermatophyta</taxon>
        <taxon>Magnoliopsida</taxon>
        <taxon>eudicotyledons</taxon>
        <taxon>Gunneridae</taxon>
        <taxon>Pentapetalae</taxon>
        <taxon>asterids</taxon>
        <taxon>lamiids</taxon>
        <taxon>Lamiales</taxon>
        <taxon>Pedaliaceae</taxon>
        <taxon>Sesamum</taxon>
    </lineage>
</organism>
<reference evidence="3" key="1">
    <citation type="submission" date="2020-06" db="EMBL/GenBank/DDBJ databases">
        <authorList>
            <person name="Li T."/>
            <person name="Hu X."/>
            <person name="Zhang T."/>
            <person name="Song X."/>
            <person name="Zhang H."/>
            <person name="Dai N."/>
            <person name="Sheng W."/>
            <person name="Hou X."/>
            <person name="Wei L."/>
        </authorList>
    </citation>
    <scope>NUCLEOTIDE SEQUENCE</scope>
    <source>
        <strain evidence="3">G02</strain>
        <tissue evidence="3">Leaf</tissue>
    </source>
</reference>
<evidence type="ECO:0000313" key="3">
    <source>
        <dbReference type="EMBL" id="KAL0345681.1"/>
    </source>
</evidence>
<protein>
    <submittedName>
        <fullName evidence="3">Mitochondrial protein</fullName>
    </submittedName>
</protein>
<dbReference type="InterPro" id="IPR000477">
    <property type="entry name" value="RT_dom"/>
</dbReference>
<reference evidence="3" key="2">
    <citation type="journal article" date="2024" name="Plant">
        <title>Genomic evolution and insights into agronomic trait innovations of Sesamum species.</title>
        <authorList>
            <person name="Miao H."/>
            <person name="Wang L."/>
            <person name="Qu L."/>
            <person name="Liu H."/>
            <person name="Sun Y."/>
            <person name="Le M."/>
            <person name="Wang Q."/>
            <person name="Wei S."/>
            <person name="Zheng Y."/>
            <person name="Lin W."/>
            <person name="Duan Y."/>
            <person name="Cao H."/>
            <person name="Xiong S."/>
            <person name="Wang X."/>
            <person name="Wei L."/>
            <person name="Li C."/>
            <person name="Ma Q."/>
            <person name="Ju M."/>
            <person name="Zhao R."/>
            <person name="Li G."/>
            <person name="Mu C."/>
            <person name="Tian Q."/>
            <person name="Mei H."/>
            <person name="Zhang T."/>
            <person name="Gao T."/>
            <person name="Zhang H."/>
        </authorList>
    </citation>
    <scope>NUCLEOTIDE SEQUENCE</scope>
    <source>
        <strain evidence="3">G02</strain>
    </source>
</reference>
<proteinExistence type="predicted"/>
<comment type="caution">
    <text evidence="3">The sequence shown here is derived from an EMBL/GenBank/DDBJ whole genome shotgun (WGS) entry which is preliminary data.</text>
</comment>
<evidence type="ECO:0000256" key="1">
    <source>
        <dbReference type="SAM" id="SignalP"/>
    </source>
</evidence>
<feature type="chain" id="PRO_5043610024" evidence="1">
    <location>
        <begin position="32"/>
        <end position="154"/>
    </location>
</feature>
<dbReference type="PROSITE" id="PS50878">
    <property type="entry name" value="RT_POL"/>
    <property type="match status" value="1"/>
</dbReference>
<dbReference type="AlphaFoldDB" id="A0AAW2NT61"/>